<evidence type="ECO:0000256" key="3">
    <source>
        <dbReference type="ARBA" id="ARBA00022452"/>
    </source>
</evidence>
<dbReference type="SUPFAM" id="SSF56935">
    <property type="entry name" value="Porins"/>
    <property type="match status" value="1"/>
</dbReference>
<dbReference type="Proteomes" id="UP000321532">
    <property type="component" value="Unassembled WGS sequence"/>
</dbReference>
<dbReference type="PROSITE" id="PS52016">
    <property type="entry name" value="TONB_DEPENDENT_REC_3"/>
    <property type="match status" value="1"/>
</dbReference>
<keyword evidence="2 7" id="KW-0813">Transport</keyword>
<dbReference type="EMBL" id="BJYS01000014">
    <property type="protein sequence ID" value="GEO04424.1"/>
    <property type="molecule type" value="Genomic_DNA"/>
</dbReference>
<evidence type="ECO:0000313" key="9">
    <source>
        <dbReference type="EMBL" id="GEO04424.1"/>
    </source>
</evidence>
<dbReference type="NCBIfam" id="TIGR04057">
    <property type="entry name" value="SusC_RagA_signa"/>
    <property type="match status" value="1"/>
</dbReference>
<evidence type="ECO:0000256" key="4">
    <source>
        <dbReference type="ARBA" id="ARBA00022692"/>
    </source>
</evidence>
<keyword evidence="6 7" id="KW-0998">Cell outer membrane</keyword>
<dbReference type="Pfam" id="PF07715">
    <property type="entry name" value="Plug"/>
    <property type="match status" value="1"/>
</dbReference>
<dbReference type="GO" id="GO:0009279">
    <property type="term" value="C:cell outer membrane"/>
    <property type="evidence" value="ECO:0007669"/>
    <property type="project" value="UniProtKB-SubCell"/>
</dbReference>
<comment type="subcellular location">
    <subcellularLocation>
        <location evidence="1 7">Cell outer membrane</location>
        <topology evidence="1 7">Multi-pass membrane protein</topology>
    </subcellularLocation>
</comment>
<dbReference type="SUPFAM" id="SSF49464">
    <property type="entry name" value="Carboxypeptidase regulatory domain-like"/>
    <property type="match status" value="1"/>
</dbReference>
<dbReference type="InterPro" id="IPR023997">
    <property type="entry name" value="TonB-dep_OMP_SusC/RagA_CS"/>
</dbReference>
<evidence type="ECO:0000256" key="5">
    <source>
        <dbReference type="ARBA" id="ARBA00023136"/>
    </source>
</evidence>
<dbReference type="InterPro" id="IPR012910">
    <property type="entry name" value="Plug_dom"/>
</dbReference>
<dbReference type="NCBIfam" id="TIGR04056">
    <property type="entry name" value="OMP_RagA_SusC"/>
    <property type="match status" value="1"/>
</dbReference>
<keyword evidence="4 7" id="KW-0812">Transmembrane</keyword>
<keyword evidence="5 7" id="KW-0472">Membrane</keyword>
<comment type="caution">
    <text evidence="9">The sequence shown here is derived from an EMBL/GenBank/DDBJ whole genome shotgun (WGS) entry which is preliminary data.</text>
</comment>
<evidence type="ECO:0000256" key="6">
    <source>
        <dbReference type="ARBA" id="ARBA00023237"/>
    </source>
</evidence>
<dbReference type="Gene3D" id="2.60.40.1120">
    <property type="entry name" value="Carboxypeptidase-like, regulatory domain"/>
    <property type="match status" value="1"/>
</dbReference>
<dbReference type="InterPro" id="IPR036942">
    <property type="entry name" value="Beta-barrel_TonB_sf"/>
</dbReference>
<comment type="similarity">
    <text evidence="7">Belongs to the TonB-dependent receptor family.</text>
</comment>
<name>A0A512AXJ9_9BACT</name>
<keyword evidence="10" id="KW-1185">Reference proteome</keyword>
<gene>
    <name evidence="9" type="ORF">AAE02nite_20880</name>
</gene>
<evidence type="ECO:0000256" key="7">
    <source>
        <dbReference type="PROSITE-ProRule" id="PRU01360"/>
    </source>
</evidence>
<feature type="domain" description="TonB-dependent receptor plug" evidence="8">
    <location>
        <begin position="111"/>
        <end position="220"/>
    </location>
</feature>
<dbReference type="Pfam" id="PF13715">
    <property type="entry name" value="CarbopepD_reg_2"/>
    <property type="match status" value="1"/>
</dbReference>
<dbReference type="InterPro" id="IPR023996">
    <property type="entry name" value="TonB-dep_OMP_SusC/RagA"/>
</dbReference>
<protein>
    <submittedName>
        <fullName evidence="9">SusC/RagA family TonB-linked outer membrane protein</fullName>
    </submittedName>
</protein>
<evidence type="ECO:0000313" key="10">
    <source>
        <dbReference type="Proteomes" id="UP000321532"/>
    </source>
</evidence>
<evidence type="ECO:0000259" key="8">
    <source>
        <dbReference type="Pfam" id="PF07715"/>
    </source>
</evidence>
<proteinExistence type="inferred from homology"/>
<dbReference type="InterPro" id="IPR037066">
    <property type="entry name" value="Plug_dom_sf"/>
</dbReference>
<dbReference type="AlphaFoldDB" id="A0A512AXJ9"/>
<evidence type="ECO:0000256" key="1">
    <source>
        <dbReference type="ARBA" id="ARBA00004571"/>
    </source>
</evidence>
<accession>A0A512AXJ9</accession>
<organism evidence="9 10">
    <name type="scientific">Adhaeribacter aerolatus</name>
    <dbReference type="NCBI Taxonomy" id="670289"/>
    <lineage>
        <taxon>Bacteria</taxon>
        <taxon>Pseudomonadati</taxon>
        <taxon>Bacteroidota</taxon>
        <taxon>Cytophagia</taxon>
        <taxon>Cytophagales</taxon>
        <taxon>Hymenobacteraceae</taxon>
        <taxon>Adhaeribacter</taxon>
    </lineage>
</organism>
<dbReference type="Gene3D" id="2.40.170.20">
    <property type="entry name" value="TonB-dependent receptor, beta-barrel domain"/>
    <property type="match status" value="1"/>
</dbReference>
<dbReference type="Gene3D" id="2.170.130.10">
    <property type="entry name" value="TonB-dependent receptor, plug domain"/>
    <property type="match status" value="1"/>
</dbReference>
<dbReference type="InterPro" id="IPR008969">
    <property type="entry name" value="CarboxyPept-like_regulatory"/>
</dbReference>
<reference evidence="9 10" key="1">
    <citation type="submission" date="2019-07" db="EMBL/GenBank/DDBJ databases">
        <title>Whole genome shotgun sequence of Adhaeribacter aerolatus NBRC 106133.</title>
        <authorList>
            <person name="Hosoyama A."/>
            <person name="Uohara A."/>
            <person name="Ohji S."/>
            <person name="Ichikawa N."/>
        </authorList>
    </citation>
    <scope>NUCLEOTIDE SEQUENCE [LARGE SCALE GENOMIC DNA]</scope>
    <source>
        <strain evidence="9 10">NBRC 106133</strain>
    </source>
</reference>
<dbReference type="InterPro" id="IPR039426">
    <property type="entry name" value="TonB-dep_rcpt-like"/>
</dbReference>
<sequence>MTFCLLLTVATVMHAKPVRDITGRVTDEKGEGLPGVTILVKGTTVGTTTNAEGNFTIVPPDDAQTLIVSFVGFMSKEVAIGNASSLTIKLTADARALEEVVVVGYGEQKKAHLTGSVAQVNVADIEDLPVGSLATALSGRMAGVAVSGGTTRPGQAASIVVRNPLLYSKDGGTLDPLYVIDGVIRSLEDFNLLDASEVETISLLKDASAAIYGARAAQGVVLVKTKRGKEGKPKFNYSGSAGLSDATYMPQVMNGYEHANLLNTMTRTRRNFVADGPNGYLTDPNYYTDAELEHFRNNNYNWLEQAWKPSYTTRHALNVSGGGERATFFAGASYYQQDGNFDNINMNKWTFRANTDVKVTNSLKLGVSLAGDLSGTRKYNSKLNSSEEADMISLLKIPQWTPPYINGLPVSVASDKGYHFFEIQRLDNYKYARTTGLNINANLEYEVPFIKGLRARVQYSKNLDNKYSKEFATKYRVYNFRNNGHIYTDQLMTTGVGPFTTLNNGDRVFVNPDYTDNYQLNGFLNYNRQFGKHDVGALVLVEQAETYWEETRSMKEGIVEGGRDFMNMAFGAMDASTSAKESGNLSYVGRVNYNYAGKYLLEIAARYDASTKFAPEYRWGLFPSLSAGWVISEENFFKNNVPAINTLKLRGSVGLLGGDQAKPWLWRQRYTFNSNGAVFGGNGIRMPGLKLEAMPNPEVRWDDVTKINVGIDAGFLENRLSATLDGFHDHRYNMLYTRGASIPLTVGGTMPDENYATVNSFGYEISVGWKDNVGSDFNYYANSFLSWSDNKRILVDYAPGDVGTYLYPINQSTDQGIEGYHYLGMFRTQEDVDRFLETNPNYTIDGQAPKPGMLYYQDIRGPRDANGQFTAPDGKITEDEDKDWISPKASNHYGFGLSLGAGYKGLRLDMVLAGAFGGQALVEGNARKAASASENRPAFWADHWSENNTNAAYPNPFYDSNTWTSDFWFRNSFSFRMRSFNLSYALPKSFTRNTNARVFLNGTNPFNFFNPFDYKDPSTSFDAYPNVKTFNLGVNFTL</sequence>
<evidence type="ECO:0000256" key="2">
    <source>
        <dbReference type="ARBA" id="ARBA00022448"/>
    </source>
</evidence>
<keyword evidence="3 7" id="KW-1134">Transmembrane beta strand</keyword>